<dbReference type="PANTHER" id="PTHR15004:SF0">
    <property type="entry name" value="GLUTAMYL-TRNA(GLN) AMIDOTRANSFERASE SUBUNIT C, MITOCHONDRIAL"/>
    <property type="match status" value="1"/>
</dbReference>
<dbReference type="AlphaFoldDB" id="A0A1V6CDY3"/>
<dbReference type="PANTHER" id="PTHR15004">
    <property type="entry name" value="GLUTAMYL-TRNA(GLN) AMIDOTRANSFERASE SUBUNIT C, MITOCHONDRIAL"/>
    <property type="match status" value="1"/>
</dbReference>
<dbReference type="GO" id="GO:0006450">
    <property type="term" value="P:regulation of translational fidelity"/>
    <property type="evidence" value="ECO:0007669"/>
    <property type="project" value="InterPro"/>
</dbReference>
<comment type="caution">
    <text evidence="2">The sequence shown here is derived from an EMBL/GenBank/DDBJ whole genome shotgun (WGS) entry which is preliminary data.</text>
</comment>
<dbReference type="HAMAP" id="MF_00122">
    <property type="entry name" value="GatC"/>
    <property type="match status" value="1"/>
</dbReference>
<accession>A0A1V6CDY3</accession>
<dbReference type="Proteomes" id="UP000485562">
    <property type="component" value="Unassembled WGS sequence"/>
</dbReference>
<dbReference type="GO" id="GO:0050567">
    <property type="term" value="F:glutaminyl-tRNA synthase (glutamine-hydrolyzing) activity"/>
    <property type="evidence" value="ECO:0007669"/>
    <property type="project" value="UniProtKB-UniRule"/>
</dbReference>
<reference evidence="2" key="1">
    <citation type="submission" date="2017-02" db="EMBL/GenBank/DDBJ databases">
        <title>Delving into the versatile metabolic prowess of the omnipresent phylum Bacteroidetes.</title>
        <authorList>
            <person name="Nobu M.K."/>
            <person name="Mei R."/>
            <person name="Narihiro T."/>
            <person name="Kuroda K."/>
            <person name="Liu W.-T."/>
        </authorList>
    </citation>
    <scope>NUCLEOTIDE SEQUENCE</scope>
    <source>
        <strain evidence="2">ADurb.Bin131</strain>
    </source>
</reference>
<comment type="subunit">
    <text evidence="1">Heterotrimer of A, B and C subunits.</text>
</comment>
<keyword evidence="1" id="KW-0067">ATP-binding</keyword>
<keyword evidence="1" id="KW-0547">Nucleotide-binding</keyword>
<protein>
    <recommendedName>
        <fullName evidence="1">Aspartyl/glutamyl-tRNA(Asn/Gln) amidotransferase subunit C</fullName>
        <shortName evidence="1">Asp/Glu-ADT subunit C</shortName>
        <ecNumber evidence="1">6.3.5.-</ecNumber>
    </recommendedName>
</protein>
<keyword evidence="1" id="KW-0648">Protein biosynthesis</keyword>
<sequence>MEKIDRKTVNYLAKLARIRIDETQMDSIVSDLATIISYVSQLNQINTEDVQPAKHVLPFHNISRKDNTKPSLPLEDVLKNAPEKTGNFFKVPKII</sequence>
<evidence type="ECO:0000313" key="2">
    <source>
        <dbReference type="EMBL" id="OQB75118.1"/>
    </source>
</evidence>
<evidence type="ECO:0000256" key="1">
    <source>
        <dbReference type="HAMAP-Rule" id="MF_00122"/>
    </source>
</evidence>
<dbReference type="SUPFAM" id="SSF141000">
    <property type="entry name" value="Glu-tRNAGln amidotransferase C subunit"/>
    <property type="match status" value="1"/>
</dbReference>
<proteinExistence type="inferred from homology"/>
<comment type="catalytic activity">
    <reaction evidence="1">
        <text>L-glutamyl-tRNA(Gln) + L-glutamine + ATP + H2O = L-glutaminyl-tRNA(Gln) + L-glutamate + ADP + phosphate + H(+)</text>
        <dbReference type="Rhea" id="RHEA:17521"/>
        <dbReference type="Rhea" id="RHEA-COMP:9681"/>
        <dbReference type="Rhea" id="RHEA-COMP:9684"/>
        <dbReference type="ChEBI" id="CHEBI:15377"/>
        <dbReference type="ChEBI" id="CHEBI:15378"/>
        <dbReference type="ChEBI" id="CHEBI:29985"/>
        <dbReference type="ChEBI" id="CHEBI:30616"/>
        <dbReference type="ChEBI" id="CHEBI:43474"/>
        <dbReference type="ChEBI" id="CHEBI:58359"/>
        <dbReference type="ChEBI" id="CHEBI:78520"/>
        <dbReference type="ChEBI" id="CHEBI:78521"/>
        <dbReference type="ChEBI" id="CHEBI:456216"/>
    </reaction>
</comment>
<dbReference type="InterPro" id="IPR003837">
    <property type="entry name" value="GatC"/>
</dbReference>
<comment type="catalytic activity">
    <reaction evidence="1">
        <text>L-aspartyl-tRNA(Asn) + L-glutamine + ATP + H2O = L-asparaginyl-tRNA(Asn) + L-glutamate + ADP + phosphate + 2 H(+)</text>
        <dbReference type="Rhea" id="RHEA:14513"/>
        <dbReference type="Rhea" id="RHEA-COMP:9674"/>
        <dbReference type="Rhea" id="RHEA-COMP:9677"/>
        <dbReference type="ChEBI" id="CHEBI:15377"/>
        <dbReference type="ChEBI" id="CHEBI:15378"/>
        <dbReference type="ChEBI" id="CHEBI:29985"/>
        <dbReference type="ChEBI" id="CHEBI:30616"/>
        <dbReference type="ChEBI" id="CHEBI:43474"/>
        <dbReference type="ChEBI" id="CHEBI:58359"/>
        <dbReference type="ChEBI" id="CHEBI:78515"/>
        <dbReference type="ChEBI" id="CHEBI:78516"/>
        <dbReference type="ChEBI" id="CHEBI:456216"/>
    </reaction>
</comment>
<dbReference type="GO" id="GO:0005524">
    <property type="term" value="F:ATP binding"/>
    <property type="evidence" value="ECO:0007669"/>
    <property type="project" value="UniProtKB-KW"/>
</dbReference>
<dbReference type="GO" id="GO:0006412">
    <property type="term" value="P:translation"/>
    <property type="evidence" value="ECO:0007669"/>
    <property type="project" value="UniProtKB-UniRule"/>
</dbReference>
<name>A0A1V6CDY3_UNCT6</name>
<keyword evidence="1 2" id="KW-0436">Ligase</keyword>
<dbReference type="EMBL" id="MWDQ01000023">
    <property type="protein sequence ID" value="OQB75118.1"/>
    <property type="molecule type" value="Genomic_DNA"/>
</dbReference>
<dbReference type="GO" id="GO:0050566">
    <property type="term" value="F:asparaginyl-tRNA synthase (glutamine-hydrolyzing) activity"/>
    <property type="evidence" value="ECO:0007669"/>
    <property type="project" value="RHEA"/>
</dbReference>
<organism evidence="2">
    <name type="scientific">candidate division TA06 bacterium ADurb.Bin131</name>
    <dbReference type="NCBI Taxonomy" id="1852827"/>
    <lineage>
        <taxon>Bacteria</taxon>
        <taxon>Bacteria division TA06</taxon>
    </lineage>
</organism>
<dbReference type="NCBIfam" id="TIGR00135">
    <property type="entry name" value="gatC"/>
    <property type="match status" value="1"/>
</dbReference>
<dbReference type="GO" id="GO:0070681">
    <property type="term" value="P:glutaminyl-tRNAGln biosynthesis via transamidation"/>
    <property type="evidence" value="ECO:0007669"/>
    <property type="project" value="TreeGrafter"/>
</dbReference>
<dbReference type="Pfam" id="PF02686">
    <property type="entry name" value="GatC"/>
    <property type="match status" value="1"/>
</dbReference>
<dbReference type="Gene3D" id="1.10.20.60">
    <property type="entry name" value="Glu-tRNAGln amidotransferase C subunit, N-terminal domain"/>
    <property type="match status" value="1"/>
</dbReference>
<comment type="function">
    <text evidence="1">Allows the formation of correctly charged Asn-tRNA(Asn) or Gln-tRNA(Gln) through the transamidation of misacylated Asp-tRNA(Asn) or Glu-tRNA(Gln) in organisms which lack either or both of asparaginyl-tRNA or glutaminyl-tRNA synthetases. The reaction takes place in the presence of glutamine and ATP through an activated phospho-Asp-tRNA(Asn) or phospho-Glu-tRNA(Gln).</text>
</comment>
<dbReference type="EC" id="6.3.5.-" evidence="1"/>
<comment type="similarity">
    <text evidence="1">Belongs to the GatC family.</text>
</comment>
<gene>
    <name evidence="1 2" type="primary">gatC</name>
    <name evidence="2" type="ORF">BWX89_00143</name>
</gene>
<dbReference type="InterPro" id="IPR036113">
    <property type="entry name" value="Asp/Glu-ADT_sf_sub_c"/>
</dbReference>